<sequence>MAGGDGPTSEVGMEGESAPPPATAPDGTPPARLGVELAQLRHARAMTGQALASSVGISQSTISKIENGLLRPNPADVERIARTLQAPPELVRHLVDLAERLQSTAARRAPRRRGAVTGVETRRQGVSLDQEEILDAEREATLIREFEPILLPGLIQISEYARRVVNGYHRITIGGDEGAWYQRTAEKVSLRIRRQNLLYDGTRRFEFILMESVLGNRFAPPEYMIAQIKRIAAVAELDNVTVRIVPSSAELEYPHVQGFTILDDSLVVVETLEATGFSHPDQVRIYAKIFEEYAALTAPDLDGILAGYTRSYAELLAPRRPTAGTAGSAGTVGNSGAPSAAVAPGEPPSAGEPTSGRNPTPGGELTPPPETAAPG</sequence>
<feature type="compositionally biased region" description="Pro residues" evidence="1">
    <location>
        <begin position="366"/>
        <end position="375"/>
    </location>
</feature>
<dbReference type="InterPro" id="IPR043917">
    <property type="entry name" value="DUF5753"/>
</dbReference>
<name>Q0RBH0_FRAAA</name>
<dbReference type="eggNOG" id="COG1396">
    <property type="taxonomic scope" value="Bacteria"/>
</dbReference>
<proteinExistence type="predicted"/>
<dbReference type="HOGENOM" id="CLU_055817_2_1_11"/>
<dbReference type="Gene3D" id="1.10.260.40">
    <property type="entry name" value="lambda repressor-like DNA-binding domains"/>
    <property type="match status" value="1"/>
</dbReference>
<dbReference type="CDD" id="cd00093">
    <property type="entry name" value="HTH_XRE"/>
    <property type="match status" value="1"/>
</dbReference>
<dbReference type="EMBL" id="CT573213">
    <property type="protein sequence ID" value="CAJ65216.1"/>
    <property type="molecule type" value="Genomic_DNA"/>
</dbReference>
<evidence type="ECO:0000313" key="4">
    <source>
        <dbReference type="Proteomes" id="UP000000657"/>
    </source>
</evidence>
<dbReference type="SMART" id="SM00530">
    <property type="entry name" value="HTH_XRE"/>
    <property type="match status" value="1"/>
</dbReference>
<dbReference type="AlphaFoldDB" id="Q0RBH0"/>
<dbReference type="GO" id="GO:0003677">
    <property type="term" value="F:DNA binding"/>
    <property type="evidence" value="ECO:0007669"/>
    <property type="project" value="InterPro"/>
</dbReference>
<dbReference type="PROSITE" id="PS50943">
    <property type="entry name" value="HTH_CROC1"/>
    <property type="match status" value="1"/>
</dbReference>
<dbReference type="Pfam" id="PF13560">
    <property type="entry name" value="HTH_31"/>
    <property type="match status" value="1"/>
</dbReference>
<evidence type="ECO:0000313" key="3">
    <source>
        <dbReference type="EMBL" id="CAJ65216.1"/>
    </source>
</evidence>
<dbReference type="KEGG" id="fal:FRAAL6593"/>
<dbReference type="Proteomes" id="UP000000657">
    <property type="component" value="Chromosome"/>
</dbReference>
<feature type="domain" description="HTH cro/C1-type" evidence="2">
    <location>
        <begin position="37"/>
        <end position="91"/>
    </location>
</feature>
<gene>
    <name evidence="3" type="ordered locus">FRAAL6593</name>
</gene>
<dbReference type="SUPFAM" id="SSF47413">
    <property type="entry name" value="lambda repressor-like DNA-binding domains"/>
    <property type="match status" value="1"/>
</dbReference>
<evidence type="ECO:0000259" key="2">
    <source>
        <dbReference type="PROSITE" id="PS50943"/>
    </source>
</evidence>
<accession>Q0RBH0</accession>
<keyword evidence="4" id="KW-1185">Reference proteome</keyword>
<feature type="region of interest" description="Disordered" evidence="1">
    <location>
        <begin position="1"/>
        <end position="31"/>
    </location>
</feature>
<dbReference type="STRING" id="326424.FRAAL6593"/>
<dbReference type="Pfam" id="PF19054">
    <property type="entry name" value="DUF5753"/>
    <property type="match status" value="1"/>
</dbReference>
<evidence type="ECO:0000256" key="1">
    <source>
        <dbReference type="SAM" id="MobiDB-lite"/>
    </source>
</evidence>
<reference evidence="3 4" key="1">
    <citation type="journal article" date="2007" name="Genome Res.">
        <title>Genome characteristics of facultatively symbiotic Frankia sp. strains reflect host range and host plant biogeography.</title>
        <authorList>
            <person name="Normand P."/>
            <person name="Lapierre P."/>
            <person name="Tisa L.S."/>
            <person name="Gogarten J.P."/>
            <person name="Alloisio N."/>
            <person name="Bagnarol E."/>
            <person name="Bassi C.A."/>
            <person name="Berry A.M."/>
            <person name="Bickhart D.M."/>
            <person name="Choisne N."/>
            <person name="Couloux A."/>
            <person name="Cournoyer B."/>
            <person name="Cruveiller S."/>
            <person name="Daubin V."/>
            <person name="Demange N."/>
            <person name="Francino M.P."/>
            <person name="Goltsman E."/>
            <person name="Huang Y."/>
            <person name="Kopp O.R."/>
            <person name="Labarre L."/>
            <person name="Lapidus A."/>
            <person name="Lavire C."/>
            <person name="Marechal J."/>
            <person name="Martinez M."/>
            <person name="Mastronunzio J.E."/>
            <person name="Mullin B.C."/>
            <person name="Niemann J."/>
            <person name="Pujic P."/>
            <person name="Rawnsley T."/>
            <person name="Rouy Z."/>
            <person name="Schenowitz C."/>
            <person name="Sellstedt A."/>
            <person name="Tavares F."/>
            <person name="Tomkins J.P."/>
            <person name="Vallenet D."/>
            <person name="Valverde C."/>
            <person name="Wall L.G."/>
            <person name="Wang Y."/>
            <person name="Medigue C."/>
            <person name="Benson D.R."/>
        </authorList>
    </citation>
    <scope>NUCLEOTIDE SEQUENCE [LARGE SCALE GENOMIC DNA]</scope>
    <source>
        <strain evidence="4">DSM 45986 / CECT 9034 / ACN14a</strain>
    </source>
</reference>
<feature type="compositionally biased region" description="Low complexity" evidence="1">
    <location>
        <begin position="322"/>
        <end position="337"/>
    </location>
</feature>
<organism evidence="3 4">
    <name type="scientific">Frankia alni (strain DSM 45986 / CECT 9034 / ACN14a)</name>
    <dbReference type="NCBI Taxonomy" id="326424"/>
    <lineage>
        <taxon>Bacteria</taxon>
        <taxon>Bacillati</taxon>
        <taxon>Actinomycetota</taxon>
        <taxon>Actinomycetes</taxon>
        <taxon>Frankiales</taxon>
        <taxon>Frankiaceae</taxon>
        <taxon>Frankia</taxon>
    </lineage>
</organism>
<dbReference type="InterPro" id="IPR001387">
    <property type="entry name" value="Cro/C1-type_HTH"/>
</dbReference>
<protein>
    <recommendedName>
        <fullName evidence="2">HTH cro/C1-type domain-containing protein</fullName>
    </recommendedName>
</protein>
<dbReference type="InterPro" id="IPR010982">
    <property type="entry name" value="Lambda_DNA-bd_dom_sf"/>
</dbReference>
<feature type="region of interest" description="Disordered" evidence="1">
    <location>
        <begin position="322"/>
        <end position="375"/>
    </location>
</feature>